<keyword evidence="4 7" id="KW-0863">Zinc-finger</keyword>
<evidence type="ECO:0000313" key="10">
    <source>
        <dbReference type="EMBL" id="KAL1373511.1"/>
    </source>
</evidence>
<comment type="caution">
    <text evidence="10">The sequence shown here is derived from an EMBL/GenBank/DDBJ whole genome shotgun (WGS) entry which is preliminary data.</text>
</comment>
<accession>A0ABD1CAV8</accession>
<dbReference type="InterPro" id="IPR013087">
    <property type="entry name" value="Znf_C2H2_type"/>
</dbReference>
<evidence type="ECO:0000256" key="4">
    <source>
        <dbReference type="ARBA" id="ARBA00022771"/>
    </source>
</evidence>
<keyword evidence="5" id="KW-0862">Zinc</keyword>
<evidence type="ECO:0000256" key="8">
    <source>
        <dbReference type="SAM" id="MobiDB-lite"/>
    </source>
</evidence>
<feature type="region of interest" description="Disordered" evidence="8">
    <location>
        <begin position="363"/>
        <end position="386"/>
    </location>
</feature>
<sequence>MAVAAVKAASTVAVAKRKSVVPPATANGRKSVLPAVSAVRRGVVSATAAPRVVLKIPAKTTLSNGPDGSSSSSSSSSLTSASTRRTLLGKRPATAAAPVTATSSLPDKLTPTEQPAAKQRKSLAPVKEAVRVSPRNKPVTAPQQSRIRPPTSAASSFKKPETFTCGHCQRIFRLRSSYETHLKTVHQNSTTPPQPSPTKSSEVVSSGAKCQYCGKAFAGARFLTNHVVANCDKVPLPEKRRLLAEGERERAASVKRGGTPDAAKKKQRMSIRPSTTTTGSGASNRSASSSTTTRSGDETDTSTCSSNGGGVITAGARKKVTVPSRGGGGGISRTPNKELKCHLCARRFLNAVEYALHVQAHAKNGKPTGGGGGGGDGEDVENQQQIASEEVSKLVQKLVTLTKGNGKVAGAVLKSSNVVKK</sequence>
<dbReference type="Pfam" id="PF00096">
    <property type="entry name" value="zf-C2H2"/>
    <property type="match status" value="1"/>
</dbReference>
<keyword evidence="6" id="KW-0539">Nucleus</keyword>
<feature type="region of interest" description="Disordered" evidence="8">
    <location>
        <begin position="183"/>
        <end position="202"/>
    </location>
</feature>
<evidence type="ECO:0000256" key="6">
    <source>
        <dbReference type="ARBA" id="ARBA00023242"/>
    </source>
</evidence>
<keyword evidence="2" id="KW-0479">Metal-binding</keyword>
<dbReference type="InterPro" id="IPR050888">
    <property type="entry name" value="ZnF_C2H2-type_TF"/>
</dbReference>
<evidence type="ECO:0000259" key="9">
    <source>
        <dbReference type="PROSITE" id="PS50157"/>
    </source>
</evidence>
<dbReference type="GO" id="GO:0005634">
    <property type="term" value="C:nucleus"/>
    <property type="evidence" value="ECO:0007669"/>
    <property type="project" value="UniProtKB-SubCell"/>
</dbReference>
<dbReference type="EMBL" id="JBEHCU010014298">
    <property type="protein sequence ID" value="KAL1373511.1"/>
    <property type="molecule type" value="Genomic_DNA"/>
</dbReference>
<evidence type="ECO:0000256" key="1">
    <source>
        <dbReference type="ARBA" id="ARBA00004123"/>
    </source>
</evidence>
<dbReference type="PANTHER" id="PTHR24406">
    <property type="entry name" value="TRANSCRIPTIONAL REPRESSOR CTCFL-RELATED"/>
    <property type="match status" value="1"/>
</dbReference>
<dbReference type="SMART" id="SM00355">
    <property type="entry name" value="ZnF_C2H2"/>
    <property type="match status" value="3"/>
</dbReference>
<dbReference type="AlphaFoldDB" id="A0ABD1CAV8"/>
<gene>
    <name evidence="10" type="ORF">pipiens_018617</name>
</gene>
<feature type="domain" description="C2H2-type" evidence="9">
    <location>
        <begin position="208"/>
        <end position="235"/>
    </location>
</feature>
<feature type="domain" description="C2H2-type" evidence="9">
    <location>
        <begin position="163"/>
        <end position="191"/>
    </location>
</feature>
<evidence type="ECO:0000256" key="7">
    <source>
        <dbReference type="PROSITE-ProRule" id="PRU00042"/>
    </source>
</evidence>
<evidence type="ECO:0000256" key="3">
    <source>
        <dbReference type="ARBA" id="ARBA00022737"/>
    </source>
</evidence>
<feature type="compositionally biased region" description="Low complexity" evidence="8">
    <location>
        <begin position="69"/>
        <end position="102"/>
    </location>
</feature>
<dbReference type="Gene3D" id="3.30.160.60">
    <property type="entry name" value="Classic Zinc Finger"/>
    <property type="match status" value="1"/>
</dbReference>
<comment type="subcellular location">
    <subcellularLocation>
        <location evidence="1">Nucleus</location>
    </subcellularLocation>
</comment>
<protein>
    <recommendedName>
        <fullName evidence="9">C2H2-type domain-containing protein</fullName>
    </recommendedName>
</protein>
<organism evidence="10 11">
    <name type="scientific">Culex pipiens pipiens</name>
    <name type="common">Northern house mosquito</name>
    <dbReference type="NCBI Taxonomy" id="38569"/>
    <lineage>
        <taxon>Eukaryota</taxon>
        <taxon>Metazoa</taxon>
        <taxon>Ecdysozoa</taxon>
        <taxon>Arthropoda</taxon>
        <taxon>Hexapoda</taxon>
        <taxon>Insecta</taxon>
        <taxon>Pterygota</taxon>
        <taxon>Neoptera</taxon>
        <taxon>Endopterygota</taxon>
        <taxon>Diptera</taxon>
        <taxon>Nematocera</taxon>
        <taxon>Culicoidea</taxon>
        <taxon>Culicidae</taxon>
        <taxon>Culicinae</taxon>
        <taxon>Culicini</taxon>
        <taxon>Culex</taxon>
        <taxon>Culex</taxon>
    </lineage>
</organism>
<reference evidence="10 11" key="1">
    <citation type="submission" date="2024-05" db="EMBL/GenBank/DDBJ databases">
        <title>Culex pipiens pipiens assembly and annotation.</title>
        <authorList>
            <person name="Alout H."/>
            <person name="Durand T."/>
        </authorList>
    </citation>
    <scope>NUCLEOTIDE SEQUENCE [LARGE SCALE GENOMIC DNA]</scope>
    <source>
        <strain evidence="10">HA-2024</strain>
        <tissue evidence="10">Whole body</tissue>
    </source>
</reference>
<evidence type="ECO:0000313" key="11">
    <source>
        <dbReference type="Proteomes" id="UP001562425"/>
    </source>
</evidence>
<feature type="region of interest" description="Disordered" evidence="8">
    <location>
        <begin position="59"/>
        <end position="159"/>
    </location>
</feature>
<keyword evidence="11" id="KW-1185">Reference proteome</keyword>
<dbReference type="SUPFAM" id="SSF57667">
    <property type="entry name" value="beta-beta-alpha zinc fingers"/>
    <property type="match status" value="1"/>
</dbReference>
<dbReference type="PROSITE" id="PS50157">
    <property type="entry name" value="ZINC_FINGER_C2H2_2"/>
    <property type="match status" value="2"/>
</dbReference>
<dbReference type="PROSITE" id="PS00028">
    <property type="entry name" value="ZINC_FINGER_C2H2_1"/>
    <property type="match status" value="2"/>
</dbReference>
<evidence type="ECO:0000256" key="5">
    <source>
        <dbReference type="ARBA" id="ARBA00022833"/>
    </source>
</evidence>
<feature type="region of interest" description="Disordered" evidence="8">
    <location>
        <begin position="242"/>
        <end position="336"/>
    </location>
</feature>
<feature type="compositionally biased region" description="Low complexity" evidence="8">
    <location>
        <begin position="274"/>
        <end position="294"/>
    </location>
</feature>
<dbReference type="InterPro" id="IPR036236">
    <property type="entry name" value="Znf_C2H2_sf"/>
</dbReference>
<dbReference type="GO" id="GO:0008270">
    <property type="term" value="F:zinc ion binding"/>
    <property type="evidence" value="ECO:0007669"/>
    <property type="project" value="UniProtKB-KW"/>
</dbReference>
<evidence type="ECO:0000256" key="2">
    <source>
        <dbReference type="ARBA" id="ARBA00022723"/>
    </source>
</evidence>
<proteinExistence type="predicted"/>
<keyword evidence="3" id="KW-0677">Repeat</keyword>
<feature type="compositionally biased region" description="Basic and acidic residues" evidence="8">
    <location>
        <begin position="242"/>
        <end position="252"/>
    </location>
</feature>
<dbReference type="Proteomes" id="UP001562425">
    <property type="component" value="Unassembled WGS sequence"/>
</dbReference>
<name>A0ABD1CAV8_CULPP</name>